<dbReference type="RefSeq" id="WP_354697139.1">
    <property type="nucleotide sequence ID" value="NZ_JAZHOG010000022.1"/>
</dbReference>
<dbReference type="PROSITE" id="PS50885">
    <property type="entry name" value="HAMP"/>
    <property type="match status" value="1"/>
</dbReference>
<accession>A0AAW9RI10</accession>
<evidence type="ECO:0000256" key="1">
    <source>
        <dbReference type="ARBA" id="ARBA00000085"/>
    </source>
</evidence>
<dbReference type="SUPFAM" id="SSF47384">
    <property type="entry name" value="Homodimeric domain of signal transducing histidine kinase"/>
    <property type="match status" value="1"/>
</dbReference>
<dbReference type="CDD" id="cd00082">
    <property type="entry name" value="HisKA"/>
    <property type="match status" value="1"/>
</dbReference>
<dbReference type="PANTHER" id="PTHR45436">
    <property type="entry name" value="SENSOR HISTIDINE KINASE YKOH"/>
    <property type="match status" value="1"/>
</dbReference>
<feature type="domain" description="Histidine kinase" evidence="12">
    <location>
        <begin position="196"/>
        <end position="402"/>
    </location>
</feature>
<dbReference type="InterPro" id="IPR003660">
    <property type="entry name" value="HAMP_dom"/>
</dbReference>
<evidence type="ECO:0000259" key="12">
    <source>
        <dbReference type="PROSITE" id="PS50109"/>
    </source>
</evidence>
<dbReference type="InterPro" id="IPR003594">
    <property type="entry name" value="HATPase_dom"/>
</dbReference>
<dbReference type="SUPFAM" id="SSF55874">
    <property type="entry name" value="ATPase domain of HSP90 chaperone/DNA topoisomerase II/histidine kinase"/>
    <property type="match status" value="1"/>
</dbReference>
<dbReference type="EMBL" id="JAZHOG010000022">
    <property type="protein sequence ID" value="MEJ8569812.1"/>
    <property type="molecule type" value="Genomic_DNA"/>
</dbReference>
<dbReference type="PROSITE" id="PS50109">
    <property type="entry name" value="HIS_KIN"/>
    <property type="match status" value="1"/>
</dbReference>
<dbReference type="CDD" id="cd00075">
    <property type="entry name" value="HATPase"/>
    <property type="match status" value="1"/>
</dbReference>
<evidence type="ECO:0000256" key="2">
    <source>
        <dbReference type="ARBA" id="ARBA00004370"/>
    </source>
</evidence>
<gene>
    <name evidence="14" type="ORF">V3330_19450</name>
</gene>
<dbReference type="Gene3D" id="3.30.565.10">
    <property type="entry name" value="Histidine kinase-like ATPase, C-terminal domain"/>
    <property type="match status" value="1"/>
</dbReference>
<keyword evidence="9" id="KW-0902">Two-component regulatory system</keyword>
<evidence type="ECO:0000259" key="13">
    <source>
        <dbReference type="PROSITE" id="PS50885"/>
    </source>
</evidence>
<comment type="subcellular location">
    <subcellularLocation>
        <location evidence="2">Membrane</location>
    </subcellularLocation>
</comment>
<dbReference type="Proteomes" id="UP001359886">
    <property type="component" value="Unassembled WGS sequence"/>
</dbReference>
<dbReference type="InterPro" id="IPR003661">
    <property type="entry name" value="HisK_dim/P_dom"/>
</dbReference>
<dbReference type="Pfam" id="PF00512">
    <property type="entry name" value="HisKA"/>
    <property type="match status" value="1"/>
</dbReference>
<evidence type="ECO:0000256" key="4">
    <source>
        <dbReference type="ARBA" id="ARBA00022553"/>
    </source>
</evidence>
<evidence type="ECO:0000313" key="15">
    <source>
        <dbReference type="Proteomes" id="UP001359886"/>
    </source>
</evidence>
<keyword evidence="4" id="KW-0597">Phosphoprotein</keyword>
<dbReference type="InterPro" id="IPR005467">
    <property type="entry name" value="His_kinase_dom"/>
</dbReference>
<dbReference type="Gene3D" id="6.10.340.10">
    <property type="match status" value="1"/>
</dbReference>
<keyword evidence="10 11" id="KW-0472">Membrane</keyword>
<dbReference type="SMART" id="SM00388">
    <property type="entry name" value="HisKA"/>
    <property type="match status" value="1"/>
</dbReference>
<name>A0AAW9RI10_9GAMM</name>
<evidence type="ECO:0000256" key="9">
    <source>
        <dbReference type="ARBA" id="ARBA00023012"/>
    </source>
</evidence>
<dbReference type="InterPro" id="IPR050428">
    <property type="entry name" value="TCS_sensor_his_kinase"/>
</dbReference>
<dbReference type="GO" id="GO:0005886">
    <property type="term" value="C:plasma membrane"/>
    <property type="evidence" value="ECO:0007669"/>
    <property type="project" value="TreeGrafter"/>
</dbReference>
<dbReference type="SMART" id="SM00387">
    <property type="entry name" value="HATPase_c"/>
    <property type="match status" value="1"/>
</dbReference>
<dbReference type="AlphaFoldDB" id="A0AAW9RI10"/>
<sequence>MLFALSTLFLQNYLEDQLIGATLEEELDDYVNQLRLDPTVVEPFYTRIQGYITRPGDPNQTVAADIRALPSGVHDVHSGAGVFKAAVRKEDDLWAFLIYDVSDNRRLEQQLFLALVGVVLLFSILSFMLGAWSSRRVMKPVTDLAARLDTLSKEGKPERLSGHFADDEVGQLAAALDTYADRLHHLVERDREFNADVSHELRSPLTVITGATELLLAQDDLDPRVRTRLLRIARAARQSADITTALLHLVRAEQGTDKDSAAQNVGRIVNDVVHLYEPLIGNKDLKLLVRETDRVSVIAPESVVAVTVGNLIGNAMRYTNEGEVVITIGEGCVCVDDTGPGIPESELEHVFERHYRGQNISGKGAGLGLAIVKRLCSLYGWSIRFSNRPAGGLRAELRFFGQ</sequence>
<evidence type="ECO:0000256" key="3">
    <source>
        <dbReference type="ARBA" id="ARBA00012438"/>
    </source>
</evidence>
<feature type="domain" description="HAMP" evidence="13">
    <location>
        <begin position="135"/>
        <end position="188"/>
    </location>
</feature>
<dbReference type="Pfam" id="PF00672">
    <property type="entry name" value="HAMP"/>
    <property type="match status" value="1"/>
</dbReference>
<evidence type="ECO:0000256" key="11">
    <source>
        <dbReference type="SAM" id="Phobius"/>
    </source>
</evidence>
<dbReference type="GO" id="GO:0000155">
    <property type="term" value="F:phosphorelay sensor kinase activity"/>
    <property type="evidence" value="ECO:0007669"/>
    <property type="project" value="InterPro"/>
</dbReference>
<dbReference type="InterPro" id="IPR036890">
    <property type="entry name" value="HATPase_C_sf"/>
</dbReference>
<dbReference type="EC" id="2.7.13.3" evidence="3"/>
<comment type="caution">
    <text evidence="14">The sequence shown here is derived from an EMBL/GenBank/DDBJ whole genome shotgun (WGS) entry which is preliminary data.</text>
</comment>
<dbReference type="SUPFAM" id="SSF158472">
    <property type="entry name" value="HAMP domain-like"/>
    <property type="match status" value="1"/>
</dbReference>
<dbReference type="Pfam" id="PF02518">
    <property type="entry name" value="HATPase_c"/>
    <property type="match status" value="1"/>
</dbReference>
<evidence type="ECO:0000313" key="14">
    <source>
        <dbReference type="EMBL" id="MEJ8569812.1"/>
    </source>
</evidence>
<dbReference type="PANTHER" id="PTHR45436:SF16">
    <property type="entry name" value="HISTIDINE KINASE"/>
    <property type="match status" value="1"/>
</dbReference>
<dbReference type="Gene3D" id="1.10.287.130">
    <property type="match status" value="1"/>
</dbReference>
<keyword evidence="15" id="KW-1185">Reference proteome</keyword>
<dbReference type="InterPro" id="IPR004358">
    <property type="entry name" value="Sig_transdc_His_kin-like_C"/>
</dbReference>
<evidence type="ECO:0000256" key="5">
    <source>
        <dbReference type="ARBA" id="ARBA00022679"/>
    </source>
</evidence>
<dbReference type="InterPro" id="IPR036097">
    <property type="entry name" value="HisK_dim/P_sf"/>
</dbReference>
<keyword evidence="7 14" id="KW-0418">Kinase</keyword>
<comment type="catalytic activity">
    <reaction evidence="1">
        <text>ATP + protein L-histidine = ADP + protein N-phospho-L-histidine.</text>
        <dbReference type="EC" id="2.7.13.3"/>
    </reaction>
</comment>
<evidence type="ECO:0000256" key="8">
    <source>
        <dbReference type="ARBA" id="ARBA00022989"/>
    </source>
</evidence>
<proteinExistence type="predicted"/>
<dbReference type="PRINTS" id="PR00344">
    <property type="entry name" value="BCTRLSENSOR"/>
</dbReference>
<protein>
    <recommendedName>
        <fullName evidence="3">histidine kinase</fullName>
        <ecNumber evidence="3">2.7.13.3</ecNumber>
    </recommendedName>
</protein>
<keyword evidence="5" id="KW-0808">Transferase</keyword>
<evidence type="ECO:0000256" key="10">
    <source>
        <dbReference type="ARBA" id="ARBA00023136"/>
    </source>
</evidence>
<organism evidence="14 15">
    <name type="scientific">Elongatibacter sediminis</name>
    <dbReference type="NCBI Taxonomy" id="3119006"/>
    <lineage>
        <taxon>Bacteria</taxon>
        <taxon>Pseudomonadati</taxon>
        <taxon>Pseudomonadota</taxon>
        <taxon>Gammaproteobacteria</taxon>
        <taxon>Chromatiales</taxon>
        <taxon>Wenzhouxiangellaceae</taxon>
        <taxon>Elongatibacter</taxon>
    </lineage>
</organism>
<dbReference type="SMART" id="SM00304">
    <property type="entry name" value="HAMP"/>
    <property type="match status" value="1"/>
</dbReference>
<evidence type="ECO:0000256" key="7">
    <source>
        <dbReference type="ARBA" id="ARBA00022777"/>
    </source>
</evidence>
<evidence type="ECO:0000256" key="6">
    <source>
        <dbReference type="ARBA" id="ARBA00022692"/>
    </source>
</evidence>
<reference evidence="14 15" key="1">
    <citation type="submission" date="2024-02" db="EMBL/GenBank/DDBJ databases">
        <title>A novel Wenzhouxiangellaceae bacterium, isolated from coastal sediments.</title>
        <authorList>
            <person name="Du Z.-J."/>
            <person name="Ye Y.-Q."/>
            <person name="Zhang X.-Y."/>
        </authorList>
    </citation>
    <scope>NUCLEOTIDE SEQUENCE [LARGE SCALE GENOMIC DNA]</scope>
    <source>
        <strain evidence="14 15">CH-27</strain>
    </source>
</reference>
<keyword evidence="6 11" id="KW-0812">Transmembrane</keyword>
<keyword evidence="8 11" id="KW-1133">Transmembrane helix</keyword>
<feature type="transmembrane region" description="Helical" evidence="11">
    <location>
        <begin position="111"/>
        <end position="132"/>
    </location>
</feature>